<dbReference type="AlphaFoldDB" id="A0A3A5MZA6"/>
<dbReference type="Proteomes" id="UP000272015">
    <property type="component" value="Unassembled WGS sequence"/>
</dbReference>
<reference evidence="1 2" key="1">
    <citation type="submission" date="2018-09" db="EMBL/GenBank/DDBJ databases">
        <title>Novel species of Cryobacterium.</title>
        <authorList>
            <person name="Liu Q."/>
            <person name="Xin Y.-H."/>
        </authorList>
    </citation>
    <scope>NUCLEOTIDE SEQUENCE [LARGE SCALE GENOMIC DNA]</scope>
    <source>
        <strain evidence="1 2">Hh39</strain>
    </source>
</reference>
<evidence type="ECO:0000313" key="2">
    <source>
        <dbReference type="Proteomes" id="UP000272015"/>
    </source>
</evidence>
<proteinExistence type="predicted"/>
<dbReference type="OrthoDB" id="3694837at2"/>
<organism evidence="1 2">
    <name type="scientific">Cryobacterium melibiosiphilum</name>
    <dbReference type="NCBI Taxonomy" id="995039"/>
    <lineage>
        <taxon>Bacteria</taxon>
        <taxon>Bacillati</taxon>
        <taxon>Actinomycetota</taxon>
        <taxon>Actinomycetes</taxon>
        <taxon>Micrococcales</taxon>
        <taxon>Microbacteriaceae</taxon>
        <taxon>Cryobacterium</taxon>
    </lineage>
</organism>
<keyword evidence="2" id="KW-1185">Reference proteome</keyword>
<accession>A0A3A5MZA6</accession>
<dbReference type="EMBL" id="QZVS01000015">
    <property type="protein sequence ID" value="RJT92588.1"/>
    <property type="molecule type" value="Genomic_DNA"/>
</dbReference>
<dbReference type="RefSeq" id="WP_147364378.1">
    <property type="nucleotide sequence ID" value="NZ_JBHSQA010000060.1"/>
</dbReference>
<name>A0A3A5MZA6_9MICO</name>
<protein>
    <submittedName>
        <fullName evidence="1">Uncharacterized protein</fullName>
    </submittedName>
</protein>
<gene>
    <name evidence="1" type="ORF">D6T64_00150</name>
</gene>
<evidence type="ECO:0000313" key="1">
    <source>
        <dbReference type="EMBL" id="RJT92588.1"/>
    </source>
</evidence>
<comment type="caution">
    <text evidence="1">The sequence shown here is derived from an EMBL/GenBank/DDBJ whole genome shotgun (WGS) entry which is preliminary data.</text>
</comment>
<sequence length="225" mass="24121">MLTVSHDPAVVELNLLVGRVACPDCDGRLRPWGWARPRVVREGLDTKWVGRSLRPRRSRCTICQVTHVLLEVRLAARRADTAEVIAAAIEAKTVLGQGHRTIAARCGRPVSTVRGWLRAFATSAVLIGERFTGLLVRDALDAVVLWPKPGGGISGEALSVLMAYAEGLARRFAATVTVTWIDAGIAATNGRLFCASWWAGAPNTNPPLRQALAGGKVATTPAIFL</sequence>